<feature type="compositionally biased region" description="Low complexity" evidence="2">
    <location>
        <begin position="932"/>
        <end position="967"/>
    </location>
</feature>
<keyword evidence="1" id="KW-0175">Coiled coil</keyword>
<dbReference type="RefSeq" id="XP_025349413.1">
    <property type="nucleotide sequence ID" value="XM_025493811.1"/>
</dbReference>
<dbReference type="OrthoDB" id="2018246at2759"/>
<dbReference type="Gene3D" id="1.25.40.10">
    <property type="entry name" value="Tetratricopeptide repeat domain"/>
    <property type="match status" value="2"/>
</dbReference>
<evidence type="ECO:0000256" key="1">
    <source>
        <dbReference type="SAM" id="Coils"/>
    </source>
</evidence>
<evidence type="ECO:0000313" key="4">
    <source>
        <dbReference type="Proteomes" id="UP000245942"/>
    </source>
</evidence>
<feature type="region of interest" description="Disordered" evidence="2">
    <location>
        <begin position="652"/>
        <end position="678"/>
    </location>
</feature>
<dbReference type="GeneID" id="37015545"/>
<reference evidence="3 4" key="1">
    <citation type="journal article" date="2018" name="Mol. Biol. Evol.">
        <title>Broad Genomic Sampling Reveals a Smut Pathogenic Ancestry of the Fungal Clade Ustilaginomycotina.</title>
        <authorList>
            <person name="Kijpornyongpan T."/>
            <person name="Mondo S.J."/>
            <person name="Barry K."/>
            <person name="Sandor L."/>
            <person name="Lee J."/>
            <person name="Lipzen A."/>
            <person name="Pangilinan J."/>
            <person name="LaButti K."/>
            <person name="Hainaut M."/>
            <person name="Henrissat B."/>
            <person name="Grigoriev I.V."/>
            <person name="Spatafora J.W."/>
            <person name="Aime M.C."/>
        </authorList>
    </citation>
    <scope>NUCLEOTIDE SEQUENCE [LARGE SCALE GENOMIC DNA]</scope>
    <source>
        <strain evidence="3 4">MCA 4718</strain>
    </source>
</reference>
<evidence type="ECO:0000256" key="2">
    <source>
        <dbReference type="SAM" id="MobiDB-lite"/>
    </source>
</evidence>
<dbReference type="EMBL" id="KZ819323">
    <property type="protein sequence ID" value="PWN22253.1"/>
    <property type="molecule type" value="Genomic_DNA"/>
</dbReference>
<dbReference type="InterPro" id="IPR011990">
    <property type="entry name" value="TPR-like_helical_dom_sf"/>
</dbReference>
<keyword evidence="4" id="KW-1185">Reference proteome</keyword>
<feature type="region of interest" description="Disordered" evidence="2">
    <location>
        <begin position="244"/>
        <end position="271"/>
    </location>
</feature>
<feature type="region of interest" description="Disordered" evidence="2">
    <location>
        <begin position="210"/>
        <end position="230"/>
    </location>
</feature>
<dbReference type="Proteomes" id="UP000245942">
    <property type="component" value="Unassembled WGS sequence"/>
</dbReference>
<protein>
    <recommendedName>
        <fullName evidence="5">Pentacotripeptide-repeat region of PRORP domain-containing protein</fullName>
    </recommendedName>
</protein>
<gene>
    <name evidence="3" type="ORF">BCV69DRAFT_292762</name>
</gene>
<feature type="coiled-coil region" evidence="1">
    <location>
        <begin position="53"/>
        <end position="87"/>
    </location>
</feature>
<dbReference type="PANTHER" id="PTHR47938">
    <property type="entry name" value="RESPIRATORY COMPLEX I CHAPERONE (CIA84), PUTATIVE (AFU_ORTHOLOGUE AFUA_2G06020)-RELATED"/>
    <property type="match status" value="1"/>
</dbReference>
<sequence length="1013" mass="112159">MLRRLALPTSRRQSLQHDQHIVSLAANASSVRQAHHARFTPNAAKKRRAARPLAAWKIREKELRSELTFLESQADELQKRNKAKEATKDLPELDEASLDEIYQGVKAGDPVPPEELKLLESHQRKSTERYARIVQNARKLLPASAQQQESLPPRTFAERMKERLMALSARLETMQQQALVEGAPSSSAATGALAQWKDRTGQLKQSLEALTAEAESPEGEEAAGTGEMEDDQYRHFETVGLRSVARAPDGEDQSGSSEVAQSNAPQEQLTSTEELVGKLVTFLEAAEGSSSERHAIVSTIHQKDWVALGLACAEQRDAELLRRTLEAIEQLAAEELISRDSLDAFYNSVADAFAEQGDSTTCEAIVQHLVSSGRAPTSFTHHALVKAYLRSPNDRLSQALSLIHHLELTPTPPSQATYSMTISHLLSSSSEELRDEVWGVWYRMRLNAHPVPDAVVWGNMLRACALGTSPGRDSAPEHLEQHRSSKKVPTMRELRRQDASVSQRETALDLFREMTVVHGIRPTPVCYNNLILACCRSADEGAYLDGFRLLSEMITLGQETGISSYEPDRATFYALLEGCRRGKDVLRARWVLAEMIRSSAPLWSSPASSEALTWEERARLEARMPDAKILSQLFYTYTGWRPTPVAVKAKTAEKVRSAQGTRKATSADVQDSDSSNQALSQVDLDEAASEFSSRPPATSTEVVREVRGLLARVIADRVSPGMLPIGPMSSVEISTRLLNAYLAVLKTHAPRSECAAYLGSAVRSDQTQDPPRPSLFEQLGLTPCGHTWLHVMEACTRSGKSPYTRSLGDWAWTQWRSMEDEALAHGSVSESMGTDKRNRERIWAERIRFLCTWGQLDEAMATLRDFARLYPPMPKPAPLPKARRKMPFFDFKAVLETIERAQYASGKGQSLLEARPEQPQLTSQASEAEEVATPSAAGSSTSISESDSASTSASTTTPSTTSPPRWSSSHRDRPPSLKFYDLNLLHQRLLEAGDRSADGLGKYTVCWLEEKVC</sequence>
<accession>A0A316UD03</accession>
<dbReference type="PANTHER" id="PTHR47938:SF35">
    <property type="entry name" value="PENTATRICOPEPTIDE REPEAT-CONTAINING PROTEIN 4, MITOCHONDRIAL-RELATED"/>
    <property type="match status" value="1"/>
</dbReference>
<feature type="region of interest" description="Disordered" evidence="2">
    <location>
        <begin position="908"/>
        <end position="973"/>
    </location>
</feature>
<dbReference type="AlphaFoldDB" id="A0A316UD03"/>
<evidence type="ECO:0008006" key="5">
    <source>
        <dbReference type="Google" id="ProtNLM"/>
    </source>
</evidence>
<feature type="compositionally biased region" description="Polar residues" evidence="2">
    <location>
        <begin position="253"/>
        <end position="271"/>
    </location>
</feature>
<name>A0A316UD03_9BASI</name>
<feature type="compositionally biased region" description="Basic and acidic residues" evidence="2">
    <location>
        <begin position="474"/>
        <end position="483"/>
    </location>
</feature>
<dbReference type="STRING" id="1684307.A0A316UD03"/>
<dbReference type="GO" id="GO:0003729">
    <property type="term" value="F:mRNA binding"/>
    <property type="evidence" value="ECO:0007669"/>
    <property type="project" value="TreeGrafter"/>
</dbReference>
<feature type="compositionally biased region" description="Polar residues" evidence="2">
    <location>
        <begin position="658"/>
        <end position="678"/>
    </location>
</feature>
<organism evidence="3 4">
    <name type="scientific">Pseudomicrostroma glucosiphilum</name>
    <dbReference type="NCBI Taxonomy" id="1684307"/>
    <lineage>
        <taxon>Eukaryota</taxon>
        <taxon>Fungi</taxon>
        <taxon>Dikarya</taxon>
        <taxon>Basidiomycota</taxon>
        <taxon>Ustilaginomycotina</taxon>
        <taxon>Exobasidiomycetes</taxon>
        <taxon>Microstromatales</taxon>
        <taxon>Microstromatales incertae sedis</taxon>
        <taxon>Pseudomicrostroma</taxon>
    </lineage>
</organism>
<proteinExistence type="predicted"/>
<feature type="region of interest" description="Disordered" evidence="2">
    <location>
        <begin position="469"/>
        <end position="499"/>
    </location>
</feature>
<evidence type="ECO:0000313" key="3">
    <source>
        <dbReference type="EMBL" id="PWN22253.1"/>
    </source>
</evidence>